<feature type="domain" description="Dihydroxy-acid/6-phosphogluconate dehydratase N-terminal" evidence="16">
    <location>
        <begin position="31"/>
        <end position="359"/>
    </location>
</feature>
<evidence type="ECO:0000256" key="8">
    <source>
        <dbReference type="ARBA" id="ARBA00023014"/>
    </source>
</evidence>
<evidence type="ECO:0000256" key="13">
    <source>
        <dbReference type="ARBA" id="ARBA00029437"/>
    </source>
</evidence>
<evidence type="ECO:0000256" key="6">
    <source>
        <dbReference type="ARBA" id="ARBA00022842"/>
    </source>
</evidence>
<evidence type="ECO:0000256" key="1">
    <source>
        <dbReference type="ARBA" id="ARBA00001946"/>
    </source>
</evidence>
<comment type="function">
    <text evidence="15">Functions in the biosynthesis of branched-chain amino acids. Catalyzes the dehydration of (2R,3R)-2,3-dihydroxy-3-methylpentanoate (2,3-dihydroxy-3-methylvalerate) into 2-oxo-3-methylpentanoate (2-oxo-3-methylvalerate) and of (2R)-2,3-dihydroxy-3-methylbutanoate (2,3-dihydroxyisovalerate) into 2-oxo-3-methylbutanoate (2-oxoisovalerate), the penultimate precursor to L-isoleucine and L-valine, respectively.</text>
</comment>
<feature type="binding site" description="via carbamate group" evidence="15">
    <location>
        <position position="121"/>
    </location>
    <ligand>
        <name>Mg(2+)</name>
        <dbReference type="ChEBI" id="CHEBI:18420"/>
    </ligand>
</feature>
<dbReference type="UniPathway" id="UPA00047">
    <property type="reaction ID" value="UER00057"/>
</dbReference>
<organism evidence="18 19">
    <name type="scientific">Thermogutta terrifontis</name>
    <dbReference type="NCBI Taxonomy" id="1331910"/>
    <lineage>
        <taxon>Bacteria</taxon>
        <taxon>Pseudomonadati</taxon>
        <taxon>Planctomycetota</taxon>
        <taxon>Planctomycetia</taxon>
        <taxon>Pirellulales</taxon>
        <taxon>Thermoguttaceae</taxon>
        <taxon>Thermogutta</taxon>
    </lineage>
</organism>
<evidence type="ECO:0000256" key="12">
    <source>
        <dbReference type="ARBA" id="ARBA00029436"/>
    </source>
</evidence>
<keyword evidence="6 15" id="KW-0460">Magnesium</keyword>
<protein>
    <recommendedName>
        <fullName evidence="14 15">Dihydroxy-acid dehydratase</fullName>
        <shortName evidence="15">DAD</shortName>
        <ecNumber evidence="14 15">4.2.1.9</ecNumber>
    </recommendedName>
</protein>
<dbReference type="SUPFAM" id="SSF143975">
    <property type="entry name" value="IlvD/EDD N-terminal domain-like"/>
    <property type="match status" value="1"/>
</dbReference>
<dbReference type="InterPro" id="IPR004404">
    <property type="entry name" value="DihydroxyA_deHydtase"/>
</dbReference>
<evidence type="ECO:0000256" key="3">
    <source>
        <dbReference type="ARBA" id="ARBA00022605"/>
    </source>
</evidence>
<dbReference type="GO" id="GO:0004160">
    <property type="term" value="F:dihydroxy-acid dehydratase activity"/>
    <property type="evidence" value="ECO:0007669"/>
    <property type="project" value="UniProtKB-UniRule"/>
</dbReference>
<feature type="domain" description="Dihydroxy-acid/6-phosphogluconate dehydratase C-terminal" evidence="17">
    <location>
        <begin position="414"/>
        <end position="605"/>
    </location>
</feature>
<name>A0A286R9N2_9BACT</name>
<evidence type="ECO:0000256" key="7">
    <source>
        <dbReference type="ARBA" id="ARBA00023004"/>
    </source>
</evidence>
<gene>
    <name evidence="15" type="primary">ilvD</name>
    <name evidence="18" type="ORF">THTE_0073</name>
</gene>
<evidence type="ECO:0000256" key="4">
    <source>
        <dbReference type="ARBA" id="ARBA00022714"/>
    </source>
</evidence>
<comment type="pathway">
    <text evidence="12 15">Amino-acid biosynthesis; L-valine biosynthesis; L-valine from pyruvate: step 3/4.</text>
</comment>
<evidence type="ECO:0000256" key="15">
    <source>
        <dbReference type="HAMAP-Rule" id="MF_00012"/>
    </source>
</evidence>
<comment type="cofactor">
    <cofactor evidence="15">
        <name>[2Fe-2S] cluster</name>
        <dbReference type="ChEBI" id="CHEBI:190135"/>
    </cofactor>
    <text evidence="15">Binds 1 [2Fe-2S] cluster per subunit. This cluster acts as a Lewis acid cofactor.</text>
</comment>
<comment type="catalytic activity">
    <reaction evidence="11">
        <text>(2R)-2,3-dihydroxy-3-methylbutanoate = 3-methyl-2-oxobutanoate + H2O</text>
        <dbReference type="Rhea" id="RHEA:24809"/>
        <dbReference type="ChEBI" id="CHEBI:11851"/>
        <dbReference type="ChEBI" id="CHEBI:15377"/>
        <dbReference type="ChEBI" id="CHEBI:49072"/>
        <dbReference type="EC" id="4.2.1.9"/>
    </reaction>
    <physiologicalReaction direction="left-to-right" evidence="11">
        <dbReference type="Rhea" id="RHEA:24810"/>
    </physiologicalReaction>
</comment>
<evidence type="ECO:0000256" key="2">
    <source>
        <dbReference type="ARBA" id="ARBA00006486"/>
    </source>
</evidence>
<comment type="subunit">
    <text evidence="15">Homodimer.</text>
</comment>
<feature type="binding site" evidence="15">
    <location>
        <position position="120"/>
    </location>
    <ligand>
        <name>Mg(2+)</name>
        <dbReference type="ChEBI" id="CHEBI:18420"/>
    </ligand>
</feature>
<evidence type="ECO:0000259" key="17">
    <source>
        <dbReference type="Pfam" id="PF24877"/>
    </source>
</evidence>
<dbReference type="SUPFAM" id="SSF52016">
    <property type="entry name" value="LeuD/IlvD-like"/>
    <property type="match status" value="1"/>
</dbReference>
<evidence type="ECO:0000313" key="19">
    <source>
        <dbReference type="Proteomes" id="UP000215086"/>
    </source>
</evidence>
<dbReference type="PROSITE" id="PS00886">
    <property type="entry name" value="ILVD_EDD_1"/>
    <property type="match status" value="1"/>
</dbReference>
<accession>A0A286R9N2</accession>
<evidence type="ECO:0000256" key="9">
    <source>
        <dbReference type="ARBA" id="ARBA00023239"/>
    </source>
</evidence>
<dbReference type="NCBIfam" id="TIGR00110">
    <property type="entry name" value="ilvD"/>
    <property type="match status" value="1"/>
</dbReference>
<dbReference type="GO" id="GO:0009097">
    <property type="term" value="P:isoleucine biosynthetic process"/>
    <property type="evidence" value="ECO:0007669"/>
    <property type="project" value="UniProtKB-UniRule"/>
</dbReference>
<keyword evidence="8 15" id="KW-0411">Iron-sulfur</keyword>
<keyword evidence="9 15" id="KW-0456">Lyase</keyword>
<dbReference type="UniPathway" id="UPA00049">
    <property type="reaction ID" value="UER00061"/>
</dbReference>
<dbReference type="OrthoDB" id="9807077at2"/>
<dbReference type="GO" id="GO:0000287">
    <property type="term" value="F:magnesium ion binding"/>
    <property type="evidence" value="ECO:0007669"/>
    <property type="project" value="UniProtKB-UniRule"/>
</dbReference>
<feature type="binding site" evidence="15">
    <location>
        <position position="78"/>
    </location>
    <ligand>
        <name>Mg(2+)</name>
        <dbReference type="ChEBI" id="CHEBI:18420"/>
    </ligand>
</feature>
<dbReference type="InterPro" id="IPR037237">
    <property type="entry name" value="IlvD/EDD_N"/>
</dbReference>
<keyword evidence="5 15" id="KW-0479">Metal-binding</keyword>
<evidence type="ECO:0000256" key="11">
    <source>
        <dbReference type="ARBA" id="ARBA00029304"/>
    </source>
</evidence>
<comment type="caution">
    <text evidence="15">Lacks conserved residue(s) required for the propagation of feature annotation.</text>
</comment>
<dbReference type="InterPro" id="IPR056740">
    <property type="entry name" value="ILV_EDD_C"/>
</dbReference>
<dbReference type="Pfam" id="PF24877">
    <property type="entry name" value="ILV_EDD_C"/>
    <property type="match status" value="1"/>
</dbReference>
<feature type="modified residue" description="N6-carboxylysine" evidence="15">
    <location>
        <position position="121"/>
    </location>
</feature>
<feature type="active site" description="Proton acceptor" evidence="15">
    <location>
        <position position="524"/>
    </location>
</feature>
<dbReference type="GO" id="GO:0009099">
    <property type="term" value="P:L-valine biosynthetic process"/>
    <property type="evidence" value="ECO:0007669"/>
    <property type="project" value="UniProtKB-UniRule"/>
</dbReference>
<dbReference type="InterPro" id="IPR020558">
    <property type="entry name" value="DiOHA_6PGluconate_deHydtase_CS"/>
</dbReference>
<dbReference type="Gene3D" id="3.50.30.80">
    <property type="entry name" value="IlvD/EDD C-terminal domain-like"/>
    <property type="match status" value="1"/>
</dbReference>
<dbReference type="InterPro" id="IPR000581">
    <property type="entry name" value="ILV_EDD_N"/>
</dbReference>
<keyword evidence="3 15" id="KW-0028">Amino-acid biosynthesis</keyword>
<dbReference type="FunFam" id="3.50.30.80:FF:000001">
    <property type="entry name" value="Dihydroxy-acid dehydratase"/>
    <property type="match status" value="1"/>
</dbReference>
<evidence type="ECO:0000256" key="5">
    <source>
        <dbReference type="ARBA" id="ARBA00022723"/>
    </source>
</evidence>
<dbReference type="KEGG" id="ttf:THTE_0073"/>
<dbReference type="PANTHER" id="PTHR43661:SF3">
    <property type="entry name" value="D-XYLONATE DEHYDRATASE YAGF-RELATED"/>
    <property type="match status" value="1"/>
</dbReference>
<dbReference type="EC" id="4.2.1.9" evidence="14 15"/>
<evidence type="ECO:0000313" key="18">
    <source>
        <dbReference type="EMBL" id="ASV72675.1"/>
    </source>
</evidence>
<keyword evidence="4 15" id="KW-0001">2Fe-2S</keyword>
<comment type="similarity">
    <text evidence="2 15">Belongs to the IlvD/Edd family.</text>
</comment>
<comment type="cofactor">
    <cofactor evidence="1 15">
        <name>Mg(2+)</name>
        <dbReference type="ChEBI" id="CHEBI:18420"/>
    </cofactor>
</comment>
<sequence length="610" mass="65548">MRSDQIKLGAARAPHRSLLRATGVQDDDFRKPFIAICNSYTDIIPGHVHLNAVGEFIKECVREAGGVPFVFNTIGVDDGIAMGHTGMKYSLPSRELIADSVETMLQAHCFDGMICIPNCDKIVPGMLMAAVRCNIPTIFVSGGPMEAGRTPDGRKVDLIDVFIAAAARQDGKLSEEELAELERLGCPTCGSCSGMFTANSMNCLCEALGIALPTNGTLLATSAERKRLYRRAAQRIVEMVWEFEKLGPGHGLLPREIITAESIDNAMVLDMAMGGSTNTVLHIMAVAKEAEIDYDLRRIDELSRKTPNICRVAPSSHYHVEDVHNAGGVHTILGAIARGRPGLLHLDCMTVTGKTLGENIAEYDIRAQTASEEALELAAVTAGGQRNVPGLSVPRKARSIRELTPEQLGFDPYDCIREVENAYSQEGGLAILYGNLAPRGAVVKTAGVLPRMLRFTGPAVIFESETEAYQGIINGKVKAGDVVVIRYEGPKGGPGMQEMLAPTTAIKGVKLDDKVALITDGRFSGGTAGACIGHISPEAAAGGPIALLEPGDLIEIDIPARKLNVLVSEEVLAERRKRWSPPPPRFTKGYLAKYARMATSADQGAVLRWE</sequence>
<reference evidence="18 19" key="1">
    <citation type="journal article" name="Front. Microbiol.">
        <title>Sugar Metabolism of the First Thermophilic Planctomycete Thermogutta terrifontis: Comparative Genomic and Transcriptomic Approaches.</title>
        <authorList>
            <person name="Elcheninov A.G."/>
            <person name="Menzel P."/>
            <person name="Gudbergsdottir S.R."/>
            <person name="Slesarev A.I."/>
            <person name="Kadnikov V.V."/>
            <person name="Krogh A."/>
            <person name="Bonch-Osmolovskaya E.A."/>
            <person name="Peng X."/>
            <person name="Kublanov I.V."/>
        </authorList>
    </citation>
    <scope>NUCLEOTIDE SEQUENCE [LARGE SCALE GENOMIC DNA]</scope>
    <source>
        <strain evidence="18 19">R1</strain>
    </source>
</reference>
<dbReference type="InterPro" id="IPR042096">
    <property type="entry name" value="Dihydro-acid_dehy_C"/>
</dbReference>
<dbReference type="Proteomes" id="UP000215086">
    <property type="component" value="Chromosome"/>
</dbReference>
<keyword evidence="7 15" id="KW-0408">Iron</keyword>
<evidence type="ECO:0000259" key="16">
    <source>
        <dbReference type="Pfam" id="PF00920"/>
    </source>
</evidence>
<feature type="binding site" evidence="15">
    <location>
        <position position="498"/>
    </location>
    <ligand>
        <name>Mg(2+)</name>
        <dbReference type="ChEBI" id="CHEBI:18420"/>
    </ligand>
</feature>
<dbReference type="EMBL" id="CP018477">
    <property type="protein sequence ID" value="ASV72675.1"/>
    <property type="molecule type" value="Genomic_DNA"/>
</dbReference>
<dbReference type="PANTHER" id="PTHR43661">
    <property type="entry name" value="D-XYLONATE DEHYDRATASE"/>
    <property type="match status" value="1"/>
</dbReference>
<dbReference type="NCBIfam" id="NF009103">
    <property type="entry name" value="PRK12448.1"/>
    <property type="match status" value="1"/>
</dbReference>
<dbReference type="GO" id="GO:0005829">
    <property type="term" value="C:cytosol"/>
    <property type="evidence" value="ECO:0007669"/>
    <property type="project" value="TreeGrafter"/>
</dbReference>
<keyword evidence="10 15" id="KW-0100">Branched-chain amino acid biosynthesis</keyword>
<comment type="catalytic activity">
    <reaction evidence="15">
        <text>(2R,3R)-2,3-dihydroxy-3-methylpentanoate = (S)-3-methyl-2-oxopentanoate + H2O</text>
        <dbReference type="Rhea" id="RHEA:27694"/>
        <dbReference type="ChEBI" id="CHEBI:15377"/>
        <dbReference type="ChEBI" id="CHEBI:35146"/>
        <dbReference type="ChEBI" id="CHEBI:49258"/>
        <dbReference type="EC" id="4.2.1.9"/>
    </reaction>
</comment>
<proteinExistence type="inferred from homology"/>
<dbReference type="RefSeq" id="WP_095413545.1">
    <property type="nucleotide sequence ID" value="NZ_CP018477.1"/>
</dbReference>
<dbReference type="Pfam" id="PF00920">
    <property type="entry name" value="ILVD_EDD_N"/>
    <property type="match status" value="1"/>
</dbReference>
<comment type="pathway">
    <text evidence="13 15">Amino-acid biosynthesis; L-isoleucine biosynthesis; L-isoleucine from 2-oxobutanoate: step 3/4.</text>
</comment>
<evidence type="ECO:0000256" key="14">
    <source>
        <dbReference type="ARBA" id="ARBA00029490"/>
    </source>
</evidence>
<dbReference type="GO" id="GO:0051537">
    <property type="term" value="F:2 iron, 2 sulfur cluster binding"/>
    <property type="evidence" value="ECO:0007669"/>
    <property type="project" value="UniProtKB-UniRule"/>
</dbReference>
<keyword evidence="19" id="KW-1185">Reference proteome</keyword>
<dbReference type="PROSITE" id="PS00887">
    <property type="entry name" value="ILVD_EDD_2"/>
    <property type="match status" value="1"/>
</dbReference>
<evidence type="ECO:0000256" key="10">
    <source>
        <dbReference type="ARBA" id="ARBA00023304"/>
    </source>
</evidence>
<dbReference type="AlphaFoldDB" id="A0A286R9N2"/>
<dbReference type="HAMAP" id="MF_00012">
    <property type="entry name" value="IlvD"/>
    <property type="match status" value="1"/>
</dbReference>